<dbReference type="InterPro" id="IPR011009">
    <property type="entry name" value="Kinase-like_dom_sf"/>
</dbReference>
<dbReference type="PANTHER" id="PTHR24362:SF309">
    <property type="entry name" value="PROTEIN KINASE DOMAIN-CONTAINING PROTEIN"/>
    <property type="match status" value="1"/>
</dbReference>
<dbReference type="PROSITE" id="PS50011">
    <property type="entry name" value="PROTEIN_KINASE_DOM"/>
    <property type="match status" value="1"/>
</dbReference>
<protein>
    <submittedName>
        <fullName evidence="2">Protein kinase</fullName>
    </submittedName>
</protein>
<sequence length="261" mass="29675">MTSIEPSKALLKHFDISDYERASPGGQKTVFIVTIANQKYALKIIKVADERFEREVKICKQFDGNKGIPVIKKIEKFGKDTIILEEYIEGNDLSELVSDYVGNAPKVCKVIYAASNILKPVWNANYVHRDLKPPNIRIRANGQPVILDFGIARALDDESITGTGIQPYTWPFASPEQFDGHKKLISYRTDFFCLGIIAYHLYTDSLPFGKTRDEIDRSFQDNRLIVDSGNESINIFCNGVFKHNPSERPRKIESFLNLIKL</sequence>
<gene>
    <name evidence="2" type="ORF">RQM65_06915</name>
</gene>
<dbReference type="Gene3D" id="1.10.510.10">
    <property type="entry name" value="Transferase(Phosphotransferase) domain 1"/>
    <property type="match status" value="1"/>
</dbReference>
<dbReference type="SUPFAM" id="SSF56112">
    <property type="entry name" value="Protein kinase-like (PK-like)"/>
    <property type="match status" value="1"/>
</dbReference>
<dbReference type="PANTHER" id="PTHR24362">
    <property type="entry name" value="SERINE/THREONINE-PROTEIN KINASE NEK"/>
    <property type="match status" value="1"/>
</dbReference>
<keyword evidence="3" id="KW-1185">Reference proteome</keyword>
<dbReference type="EMBL" id="JAVTTP010000001">
    <property type="protein sequence ID" value="MDT7828389.1"/>
    <property type="molecule type" value="Genomic_DNA"/>
</dbReference>
<evidence type="ECO:0000259" key="1">
    <source>
        <dbReference type="PROSITE" id="PS50011"/>
    </source>
</evidence>
<name>A0ABU3L3S5_9FLAO</name>
<evidence type="ECO:0000313" key="3">
    <source>
        <dbReference type="Proteomes" id="UP001250656"/>
    </source>
</evidence>
<dbReference type="RefSeq" id="WP_314013683.1">
    <property type="nucleotide sequence ID" value="NZ_JAVTTP010000001.1"/>
</dbReference>
<evidence type="ECO:0000313" key="2">
    <source>
        <dbReference type="EMBL" id="MDT7828389.1"/>
    </source>
</evidence>
<dbReference type="SMART" id="SM00220">
    <property type="entry name" value="S_TKc"/>
    <property type="match status" value="1"/>
</dbReference>
<accession>A0ABU3L3S5</accession>
<dbReference type="GO" id="GO:0016301">
    <property type="term" value="F:kinase activity"/>
    <property type="evidence" value="ECO:0007669"/>
    <property type="project" value="UniProtKB-KW"/>
</dbReference>
<organism evidence="2 3">
    <name type="scientific">Pricia mediterranea</name>
    <dbReference type="NCBI Taxonomy" id="3076079"/>
    <lineage>
        <taxon>Bacteria</taxon>
        <taxon>Pseudomonadati</taxon>
        <taxon>Bacteroidota</taxon>
        <taxon>Flavobacteriia</taxon>
        <taxon>Flavobacteriales</taxon>
        <taxon>Flavobacteriaceae</taxon>
        <taxon>Pricia</taxon>
    </lineage>
</organism>
<dbReference type="Pfam" id="PF00069">
    <property type="entry name" value="Pkinase"/>
    <property type="match status" value="1"/>
</dbReference>
<keyword evidence="2" id="KW-0418">Kinase</keyword>
<dbReference type="InterPro" id="IPR000719">
    <property type="entry name" value="Prot_kinase_dom"/>
</dbReference>
<proteinExistence type="predicted"/>
<feature type="domain" description="Protein kinase" evidence="1">
    <location>
        <begin position="16"/>
        <end position="261"/>
    </location>
</feature>
<comment type="caution">
    <text evidence="2">The sequence shown here is derived from an EMBL/GenBank/DDBJ whole genome shotgun (WGS) entry which is preliminary data.</text>
</comment>
<dbReference type="Proteomes" id="UP001250656">
    <property type="component" value="Unassembled WGS sequence"/>
</dbReference>
<reference evidence="2 3" key="1">
    <citation type="submission" date="2023-09" db="EMBL/GenBank/DDBJ databases">
        <title>Novel taxa isolated from Blanes Bay.</title>
        <authorList>
            <person name="Rey-Velasco X."/>
            <person name="Lucena T."/>
        </authorList>
    </citation>
    <scope>NUCLEOTIDE SEQUENCE [LARGE SCALE GENOMIC DNA]</scope>
    <source>
        <strain evidence="2 3">S334</strain>
    </source>
</reference>
<keyword evidence="2" id="KW-0808">Transferase</keyword>